<dbReference type="Proteomes" id="UP000433309">
    <property type="component" value="Unassembled WGS sequence"/>
</dbReference>
<accession>A0A6I2LAZ2</accession>
<comment type="caution">
    <text evidence="2">The sequence shown here is derived from an EMBL/GenBank/DDBJ whole genome shotgun (WGS) entry which is preliminary data.</text>
</comment>
<keyword evidence="1" id="KW-0732">Signal</keyword>
<gene>
    <name evidence="2" type="ORF">GJ699_30410</name>
</gene>
<evidence type="ECO:0000256" key="1">
    <source>
        <dbReference type="SAM" id="SignalP"/>
    </source>
</evidence>
<dbReference type="RefSeq" id="WP_154383176.1">
    <property type="nucleotide sequence ID" value="NZ_WKJK01000025.1"/>
</dbReference>
<feature type="chain" id="PRO_5026266543" evidence="1">
    <location>
        <begin position="17"/>
        <end position="149"/>
    </location>
</feature>
<evidence type="ECO:0000313" key="2">
    <source>
        <dbReference type="EMBL" id="MRW94297.1"/>
    </source>
</evidence>
<organism evidence="2 3">
    <name type="scientific">Duganella guangzhouensis</name>
    <dbReference type="NCBI Taxonomy" id="2666084"/>
    <lineage>
        <taxon>Bacteria</taxon>
        <taxon>Pseudomonadati</taxon>
        <taxon>Pseudomonadota</taxon>
        <taxon>Betaproteobacteria</taxon>
        <taxon>Burkholderiales</taxon>
        <taxon>Oxalobacteraceae</taxon>
        <taxon>Telluria group</taxon>
        <taxon>Duganella</taxon>
    </lineage>
</organism>
<evidence type="ECO:0000313" key="3">
    <source>
        <dbReference type="Proteomes" id="UP000433309"/>
    </source>
</evidence>
<proteinExistence type="predicted"/>
<sequence>MKVLFALMLVSTAALADDAALLKCRQLEDGPVRLACYNAIPLGQPASNAPAVVITAPPAAKPDLVQSFGREAQAERLQTIESSIVGEFDGWVSNQRIRLANGQVWRIVDGSDEMLSLTNPKVKLERGAMGAIYMDIDGAKTSPRVKREK</sequence>
<dbReference type="AlphaFoldDB" id="A0A6I2LAZ2"/>
<protein>
    <submittedName>
        <fullName evidence="2">Uncharacterized protein</fullName>
    </submittedName>
</protein>
<reference evidence="2 3" key="1">
    <citation type="submission" date="2019-11" db="EMBL/GenBank/DDBJ databases">
        <title>Novel species isolated from a subtropical stream in China.</title>
        <authorList>
            <person name="Lu H."/>
        </authorList>
    </citation>
    <scope>NUCLEOTIDE SEQUENCE [LARGE SCALE GENOMIC DNA]</scope>
    <source>
        <strain evidence="2 3">FT80W</strain>
    </source>
</reference>
<feature type="signal peptide" evidence="1">
    <location>
        <begin position="1"/>
        <end position="16"/>
    </location>
</feature>
<dbReference type="EMBL" id="WKJK01000025">
    <property type="protein sequence ID" value="MRW94297.1"/>
    <property type="molecule type" value="Genomic_DNA"/>
</dbReference>
<name>A0A6I2LAZ2_9BURK</name>
<keyword evidence="3" id="KW-1185">Reference proteome</keyword>